<protein>
    <recommendedName>
        <fullName evidence="4">Lipoprotein</fullName>
    </recommendedName>
</protein>
<dbReference type="STRING" id="266762.HQ36_01325"/>
<keyword evidence="1" id="KW-0732">Signal</keyword>
<dbReference type="AlphaFoldDB" id="A0A0A2G768"/>
<evidence type="ECO:0000313" key="3">
    <source>
        <dbReference type="Proteomes" id="UP000030134"/>
    </source>
</evidence>
<dbReference type="PROSITE" id="PS51257">
    <property type="entry name" value="PROKAR_LIPOPROTEIN"/>
    <property type="match status" value="1"/>
</dbReference>
<accession>A0A0A2G768</accession>
<proteinExistence type="predicted"/>
<dbReference type="Proteomes" id="UP000030134">
    <property type="component" value="Unassembled WGS sequence"/>
</dbReference>
<evidence type="ECO:0000313" key="2">
    <source>
        <dbReference type="EMBL" id="KGN99128.1"/>
    </source>
</evidence>
<dbReference type="EMBL" id="JQZW01000002">
    <property type="protein sequence ID" value="KGN99128.1"/>
    <property type="molecule type" value="Genomic_DNA"/>
</dbReference>
<name>A0A0A2G768_9PORP</name>
<evidence type="ECO:0000256" key="1">
    <source>
        <dbReference type="SAM" id="SignalP"/>
    </source>
</evidence>
<keyword evidence="3" id="KW-1185">Reference proteome</keyword>
<reference evidence="2 3" key="1">
    <citation type="submission" date="2014-08" db="EMBL/GenBank/DDBJ databases">
        <title>Porphyromonas gingivicanis strain:COT-022_OH1391 Genome sequencing.</title>
        <authorList>
            <person name="Wallis C."/>
            <person name="Deusch O."/>
            <person name="O'Flynn C."/>
            <person name="Davis I."/>
            <person name="Jospin G."/>
            <person name="Darling A.E."/>
            <person name="Coil D.A."/>
            <person name="Alexiev A."/>
            <person name="Horsfall A."/>
            <person name="Kirkwood N."/>
            <person name="Harris S."/>
            <person name="Eisen J.A."/>
        </authorList>
    </citation>
    <scope>NUCLEOTIDE SEQUENCE [LARGE SCALE GENOMIC DNA]</scope>
    <source>
        <strain evidence="3">COT-022 OH1391</strain>
    </source>
</reference>
<comment type="caution">
    <text evidence="2">The sequence shown here is derived from an EMBL/GenBank/DDBJ whole genome shotgun (WGS) entry which is preliminary data.</text>
</comment>
<dbReference type="RefSeq" id="WP_036882782.1">
    <property type="nucleotide sequence ID" value="NZ_JQZW01000002.1"/>
</dbReference>
<evidence type="ECO:0008006" key="4">
    <source>
        <dbReference type="Google" id="ProtNLM"/>
    </source>
</evidence>
<feature type="signal peptide" evidence="1">
    <location>
        <begin position="1"/>
        <end position="22"/>
    </location>
</feature>
<sequence>MCTKRLKLFLYSLLVLSLGVLSSCRKQIPNNGNNPQTPPQLPCQIFTKIGGTLDELRAFEIAQPHRRPAVKIPEQVESDELWIAISYILTPSGDLAPCHTVTYSGRGNSVDRINLFMKSREVYTTMITPWLLYHYRPIGISKDGRTVYEDKQLSSPSAEDILIAVSLIDNDNDPKKSEYKLLWAFRKDIELQ</sequence>
<organism evidence="2 3">
    <name type="scientific">Porphyromonas gingivicanis</name>
    <dbReference type="NCBI Taxonomy" id="266762"/>
    <lineage>
        <taxon>Bacteria</taxon>
        <taxon>Pseudomonadati</taxon>
        <taxon>Bacteroidota</taxon>
        <taxon>Bacteroidia</taxon>
        <taxon>Bacteroidales</taxon>
        <taxon>Porphyromonadaceae</taxon>
        <taxon>Porphyromonas</taxon>
    </lineage>
</organism>
<feature type="chain" id="PRO_5001999025" description="Lipoprotein" evidence="1">
    <location>
        <begin position="23"/>
        <end position="192"/>
    </location>
</feature>
<gene>
    <name evidence="2" type="ORF">HQ36_01325</name>
</gene>